<dbReference type="InterPro" id="IPR000330">
    <property type="entry name" value="SNF2_N"/>
</dbReference>
<dbReference type="GO" id="GO:0005524">
    <property type="term" value="F:ATP binding"/>
    <property type="evidence" value="ECO:0007669"/>
    <property type="project" value="InterPro"/>
</dbReference>
<dbReference type="GO" id="GO:0016787">
    <property type="term" value="F:hydrolase activity"/>
    <property type="evidence" value="ECO:0007669"/>
    <property type="project" value="UniProtKB-KW"/>
</dbReference>
<accession>A0A149W196</accession>
<dbReference type="CDD" id="cd18793">
    <property type="entry name" value="SF2_C_SNF"/>
    <property type="match status" value="1"/>
</dbReference>
<dbReference type="PROSITE" id="PS51192">
    <property type="entry name" value="HELICASE_ATP_BIND_1"/>
    <property type="match status" value="1"/>
</dbReference>
<protein>
    <recommendedName>
        <fullName evidence="6">DEAD/DEAH box helicase</fullName>
    </recommendedName>
</protein>
<dbReference type="STRING" id="1789004.FEMY_01650"/>
<dbReference type="InterPro" id="IPR049730">
    <property type="entry name" value="SNF2/RAD54-like_C"/>
</dbReference>
<feature type="domain" description="Helicase C-terminal" evidence="3">
    <location>
        <begin position="1211"/>
        <end position="1372"/>
    </location>
</feature>
<evidence type="ECO:0008006" key="6">
    <source>
        <dbReference type="Google" id="ProtNLM"/>
    </source>
</evidence>
<dbReference type="Gene3D" id="3.40.50.10810">
    <property type="entry name" value="Tandem AAA-ATPase domain"/>
    <property type="match status" value="1"/>
</dbReference>
<dbReference type="RefSeq" id="WP_062187281.1">
    <property type="nucleotide sequence ID" value="NZ_LRRD01000003.1"/>
</dbReference>
<dbReference type="Pfam" id="PF00271">
    <property type="entry name" value="Helicase_C"/>
    <property type="match status" value="1"/>
</dbReference>
<dbReference type="PATRIC" id="fig|1789004.3.peg.165"/>
<dbReference type="SMART" id="SM00487">
    <property type="entry name" value="DEXDc"/>
    <property type="match status" value="1"/>
</dbReference>
<sequence>MNSTSSASAPFLDAPILEVSDPARCLLRLVSLSYLSLTRNQIHTLWEVFCQRSDLPVSDTNPLIEYLLEKNELILNQGRLACVPTLSEVILRMPEDETQILLALDTVRQVFKIADYRFGYFVRQFNEGVRDLRLALYARRFEDFSKLAQTLQSYFASEWRLRNPYLTLFDAPFSAQQFDSLPHEIALTIAATILALRTNRLEPCKGPLTWLREQARLAPEEQRQWFASVLCEPMILRGHLEESLTLVRGRPFPLAHCIEGLVLVLRGQTEPAIPLFEKVLKDCRKPQDLRKQGMSGLGGIAYVVSLISSGDPKALERASQHIALVIRNGTGMSSIYACLGQVAHATQSVQATLGEDRAEIGEKESLAQLFRALACWWVDGDGERIDTIRLTELARRAESHGYRWIAAEAWELLERMQMGSPALHATHLHQEMGSLTLVSAIRRQPLWERALGALERLGEELGETFIPVRQQRFYWTLHRHPDTGNLLLEAREQKRQIHGSWGASKAITFQRLINITQELESVTEQDKTVIAYLRNTLVDQKPHDKRFFVPQALRLLMGHPLIFWGHDLQKTVELVAGRFVLISGRDRHHWHLQLEPQIPMGEDLWIEQESSHRLRLYGLSDEEIRLRDILGEIGQQIPLPQEERVVALLKTLTPRFLVHGVPPVPANLSLTEASPCFYALLSPHPEGIRLALVVYPLGEARESFIPGAGHTICIEGESDAMLHGVKRALELERTRAQQIFEACLPWLVPADLPFTGTSRHPAAACEILTLLKAMGESTVYLRWPAGESLRIRGEAQLPQMALQINSQGDWLKVSGGVRVDAHTVLELKTLMAAAKHADCRFVALSDGQFIALSEGLLNRIRGLASLAQEEAGELQIHALSAPHLSELIEQENSAITDQRWIDLLSRHESLSQWEPQIPPTLQAELRDYQRSGFAWMVRHAEVGAGACLADDMGLGKTLQTLALLLYRAPLGAALVVAPTSVCGNWVQEAQRFSPTLNLQWLCVGGKNQLADLGPNSLVILSYTLFQQETEMIGSHHWATCVLDEAQAIKNPGTKRSQAAMKIHADFRLLTTGTPIENHLGELWNLFRFINPGLLGSLDTFTEKFSYPIERHGDVEAREQLRRLIQPFILRRTKSQVLTELPQRTEVTLQLEATPEEQAMYEAVRLEALENTTLPGDEQPNRIKVLAGIMKLRRACCHGALILPARPWISTKITALMEILEELKESGHRALVFSQFVDYLTLIRQSLEEHHITYQYLDGSTPSAERSKRVRSFQEGTDDIFLISLKAGGVGLNLTAADYVIHMDPWWNPAVEDQASDRAHRMGQTRPVTVYRLIIKDSIEEKIVALHERKRNLADSLLEGAGETSTLSTEELIGLLQDQPCKGL</sequence>
<dbReference type="Gene3D" id="3.40.50.300">
    <property type="entry name" value="P-loop containing nucleotide triphosphate hydrolases"/>
    <property type="match status" value="1"/>
</dbReference>
<name>A0A149W196_9PROT</name>
<dbReference type="PANTHER" id="PTHR10799">
    <property type="entry name" value="SNF2/RAD54 HELICASE FAMILY"/>
    <property type="match status" value="1"/>
</dbReference>
<evidence type="ECO:0000256" key="1">
    <source>
        <dbReference type="ARBA" id="ARBA00022801"/>
    </source>
</evidence>
<comment type="caution">
    <text evidence="4">The sequence shown here is derived from an EMBL/GenBank/DDBJ whole genome shotgun (WGS) entry which is preliminary data.</text>
</comment>
<feature type="domain" description="Helicase ATP-binding" evidence="2">
    <location>
        <begin position="937"/>
        <end position="1092"/>
    </location>
</feature>
<dbReference type="InterPro" id="IPR014001">
    <property type="entry name" value="Helicase_ATP-bd"/>
</dbReference>
<gene>
    <name evidence="4" type="ORF">FEMY_01650</name>
</gene>
<dbReference type="Proteomes" id="UP000075653">
    <property type="component" value="Unassembled WGS sequence"/>
</dbReference>
<dbReference type="InterPro" id="IPR038718">
    <property type="entry name" value="SNF2-like_sf"/>
</dbReference>
<organism evidence="4 5">
    <name type="scientific">Ferrovum myxofaciens</name>
    <dbReference type="NCBI Taxonomy" id="416213"/>
    <lineage>
        <taxon>Bacteria</taxon>
        <taxon>Pseudomonadati</taxon>
        <taxon>Pseudomonadota</taxon>
        <taxon>Betaproteobacteria</taxon>
        <taxon>Ferrovales</taxon>
        <taxon>Ferrovaceae</taxon>
        <taxon>Ferrovum</taxon>
    </lineage>
</organism>
<reference evidence="4 5" key="1">
    <citation type="submission" date="2016-01" db="EMBL/GenBank/DDBJ databases">
        <title>Genome sequence of the acidophilic iron oxidising Ferrovum strain Z-31.</title>
        <authorList>
            <person name="Poehlein A."/>
            <person name="Ullrich S.R."/>
            <person name="Schloemann M."/>
            <person name="Muehling M."/>
            <person name="Daniel R."/>
        </authorList>
    </citation>
    <scope>NUCLEOTIDE SEQUENCE [LARGE SCALE GENOMIC DNA]</scope>
    <source>
        <strain evidence="4 5">Z-31</strain>
    </source>
</reference>
<evidence type="ECO:0000313" key="4">
    <source>
        <dbReference type="EMBL" id="KXW59252.1"/>
    </source>
</evidence>
<dbReference type="InterPro" id="IPR027417">
    <property type="entry name" value="P-loop_NTPase"/>
</dbReference>
<dbReference type="SUPFAM" id="SSF52540">
    <property type="entry name" value="P-loop containing nucleoside triphosphate hydrolases"/>
    <property type="match status" value="2"/>
</dbReference>
<keyword evidence="1" id="KW-0378">Hydrolase</keyword>
<evidence type="ECO:0000259" key="2">
    <source>
        <dbReference type="PROSITE" id="PS51192"/>
    </source>
</evidence>
<keyword evidence="5" id="KW-1185">Reference proteome</keyword>
<dbReference type="EMBL" id="LRRD01000003">
    <property type="protein sequence ID" value="KXW59252.1"/>
    <property type="molecule type" value="Genomic_DNA"/>
</dbReference>
<evidence type="ECO:0000259" key="3">
    <source>
        <dbReference type="PROSITE" id="PS51194"/>
    </source>
</evidence>
<dbReference type="InterPro" id="IPR001650">
    <property type="entry name" value="Helicase_C-like"/>
</dbReference>
<dbReference type="PROSITE" id="PS51194">
    <property type="entry name" value="HELICASE_CTER"/>
    <property type="match status" value="1"/>
</dbReference>
<dbReference type="SMART" id="SM00490">
    <property type="entry name" value="HELICc"/>
    <property type="match status" value="1"/>
</dbReference>
<dbReference type="Pfam" id="PF00176">
    <property type="entry name" value="SNF2-rel_dom"/>
    <property type="match status" value="1"/>
</dbReference>
<evidence type="ECO:0000313" key="5">
    <source>
        <dbReference type="Proteomes" id="UP000075653"/>
    </source>
</evidence>
<proteinExistence type="predicted"/>
<dbReference type="GO" id="GO:0004386">
    <property type="term" value="F:helicase activity"/>
    <property type="evidence" value="ECO:0007669"/>
    <property type="project" value="UniProtKB-KW"/>
</dbReference>
<dbReference type="CDD" id="cd18012">
    <property type="entry name" value="DEXQc_arch_SWI2_SNF2"/>
    <property type="match status" value="1"/>
</dbReference>